<reference evidence="5" key="1">
    <citation type="submission" date="2021-03" db="EMBL/GenBank/DDBJ databases">
        <title>Antimicrobial resistance genes in bacteria isolated from Japanese honey, and their potential for conferring macrolide and lincosamide resistance in the American foulbrood pathogen Paenibacillus larvae.</title>
        <authorList>
            <person name="Okamoto M."/>
            <person name="Kumagai M."/>
            <person name="Kanamori H."/>
            <person name="Takamatsu D."/>
        </authorList>
    </citation>
    <scope>NUCLEOTIDE SEQUENCE</scope>
    <source>
        <strain evidence="5">J40TS1</strain>
    </source>
</reference>
<sequence>MNKRKKIVVDHAKALFLEKGIQQTSIQDIIERSGISKGTFYNYFSSKDECISAILEQSYYEITVSRLELLLKNNPKDLHILIQQICMFTRANEQQGISGLFEEIMHSGDKELKKVVMNYRLQEIEWLAGRFVEVFGDDLSPHALEAAVIYFGIQQHLHFAAKLTNQRSTTTEQIVKSVFHYMRLIINSLIHEGTAILDPERIVFFKSNFEHEQVKREEVLELLDEIIRHSQLTKVQLELAEGLKQELEKEELRYSIINALLSPFLDSFRGTRLYAEAKNIMGTTWLYLNQQTKPNK</sequence>
<accession>A0A919YK54</accession>
<keyword evidence="1 2" id="KW-0238">DNA-binding</keyword>
<evidence type="ECO:0000256" key="1">
    <source>
        <dbReference type="ARBA" id="ARBA00023125"/>
    </source>
</evidence>
<dbReference type="PROSITE" id="PS01081">
    <property type="entry name" value="HTH_TETR_1"/>
    <property type="match status" value="1"/>
</dbReference>
<dbReference type="SUPFAM" id="SSF46689">
    <property type="entry name" value="Homeodomain-like"/>
    <property type="match status" value="1"/>
</dbReference>
<organism evidence="5 6">
    <name type="scientific">Paenibacillus montaniterrae</name>
    <dbReference type="NCBI Taxonomy" id="429341"/>
    <lineage>
        <taxon>Bacteria</taxon>
        <taxon>Bacillati</taxon>
        <taxon>Bacillota</taxon>
        <taxon>Bacilli</taxon>
        <taxon>Bacillales</taxon>
        <taxon>Paenibacillaceae</taxon>
        <taxon>Paenibacillus</taxon>
    </lineage>
</organism>
<evidence type="ECO:0000256" key="3">
    <source>
        <dbReference type="SAM" id="Coils"/>
    </source>
</evidence>
<dbReference type="AlphaFoldDB" id="A0A919YK54"/>
<feature type="DNA-binding region" description="H-T-H motif" evidence="2">
    <location>
        <begin position="25"/>
        <end position="44"/>
    </location>
</feature>
<evidence type="ECO:0000313" key="6">
    <source>
        <dbReference type="Proteomes" id="UP000683139"/>
    </source>
</evidence>
<dbReference type="PROSITE" id="PS50977">
    <property type="entry name" value="HTH_TETR_2"/>
    <property type="match status" value="1"/>
</dbReference>
<dbReference type="RefSeq" id="WP_213514149.1">
    <property type="nucleotide sequence ID" value="NZ_BOSE01000002.1"/>
</dbReference>
<dbReference type="InterPro" id="IPR001647">
    <property type="entry name" value="HTH_TetR"/>
</dbReference>
<name>A0A919YK54_9BACL</name>
<dbReference type="InterPro" id="IPR023772">
    <property type="entry name" value="DNA-bd_HTH_TetR-type_CS"/>
</dbReference>
<evidence type="ECO:0000256" key="2">
    <source>
        <dbReference type="PROSITE-ProRule" id="PRU00335"/>
    </source>
</evidence>
<feature type="domain" description="HTH tetR-type" evidence="4">
    <location>
        <begin position="2"/>
        <end position="62"/>
    </location>
</feature>
<dbReference type="Pfam" id="PF00440">
    <property type="entry name" value="TetR_N"/>
    <property type="match status" value="1"/>
</dbReference>
<proteinExistence type="predicted"/>
<dbReference type="InterPro" id="IPR009057">
    <property type="entry name" value="Homeodomain-like_sf"/>
</dbReference>
<keyword evidence="6" id="KW-1185">Reference proteome</keyword>
<evidence type="ECO:0000259" key="4">
    <source>
        <dbReference type="PROSITE" id="PS50977"/>
    </source>
</evidence>
<dbReference type="PANTHER" id="PTHR43479">
    <property type="entry name" value="ACREF/ENVCD OPERON REPRESSOR-RELATED"/>
    <property type="match status" value="1"/>
</dbReference>
<feature type="coiled-coil region" evidence="3">
    <location>
        <begin position="230"/>
        <end position="260"/>
    </location>
</feature>
<dbReference type="EMBL" id="BOSE01000002">
    <property type="protein sequence ID" value="GIP15887.1"/>
    <property type="molecule type" value="Genomic_DNA"/>
</dbReference>
<evidence type="ECO:0000313" key="5">
    <source>
        <dbReference type="EMBL" id="GIP15887.1"/>
    </source>
</evidence>
<keyword evidence="3" id="KW-0175">Coiled coil</keyword>
<comment type="caution">
    <text evidence="5">The sequence shown here is derived from an EMBL/GenBank/DDBJ whole genome shotgun (WGS) entry which is preliminary data.</text>
</comment>
<dbReference type="Gene3D" id="1.10.357.10">
    <property type="entry name" value="Tetracycline Repressor, domain 2"/>
    <property type="match status" value="1"/>
</dbReference>
<dbReference type="Proteomes" id="UP000683139">
    <property type="component" value="Unassembled WGS sequence"/>
</dbReference>
<protein>
    <submittedName>
        <fullName evidence="5">TetR family transcriptional regulator</fullName>
    </submittedName>
</protein>
<dbReference type="PANTHER" id="PTHR43479:SF11">
    <property type="entry name" value="ACREF_ENVCD OPERON REPRESSOR-RELATED"/>
    <property type="match status" value="1"/>
</dbReference>
<dbReference type="PRINTS" id="PR00455">
    <property type="entry name" value="HTHTETR"/>
</dbReference>
<gene>
    <name evidence="5" type="ORF">J40TS1_15290</name>
</gene>
<dbReference type="GO" id="GO:0003677">
    <property type="term" value="F:DNA binding"/>
    <property type="evidence" value="ECO:0007669"/>
    <property type="project" value="UniProtKB-UniRule"/>
</dbReference>
<dbReference type="InterPro" id="IPR050624">
    <property type="entry name" value="HTH-type_Tx_Regulator"/>
</dbReference>